<dbReference type="InterPro" id="IPR000380">
    <property type="entry name" value="Topo_IA"/>
</dbReference>
<evidence type="ECO:0000259" key="1">
    <source>
        <dbReference type="Pfam" id="PF01396"/>
    </source>
</evidence>
<dbReference type="RefSeq" id="WP_163111389.1">
    <property type="nucleotide sequence ID" value="NZ_JAAAWP010000003.1"/>
</dbReference>
<dbReference type="GO" id="GO:0005694">
    <property type="term" value="C:chromosome"/>
    <property type="evidence" value="ECO:0007669"/>
    <property type="project" value="InterPro"/>
</dbReference>
<dbReference type="GO" id="GO:0006265">
    <property type="term" value="P:DNA topological change"/>
    <property type="evidence" value="ECO:0007669"/>
    <property type="project" value="InterPro"/>
</dbReference>
<keyword evidence="3" id="KW-1185">Reference proteome</keyword>
<dbReference type="EMBL" id="JAAAWP010000003">
    <property type="protein sequence ID" value="NDW21430.1"/>
    <property type="molecule type" value="Genomic_DNA"/>
</dbReference>
<dbReference type="AlphaFoldDB" id="A0A6L9MUI1"/>
<accession>A0A6L9MUI1</accession>
<feature type="domain" description="DNA topoisomerase type IA zn finger" evidence="1">
    <location>
        <begin position="69"/>
        <end position="105"/>
    </location>
</feature>
<organism evidence="2 3">
    <name type="scientific">Alteromonas hispanica</name>
    <dbReference type="NCBI Taxonomy" id="315421"/>
    <lineage>
        <taxon>Bacteria</taxon>
        <taxon>Pseudomonadati</taxon>
        <taxon>Pseudomonadota</taxon>
        <taxon>Gammaproteobacteria</taxon>
        <taxon>Alteromonadales</taxon>
        <taxon>Alteromonadaceae</taxon>
        <taxon>Alteromonas/Salinimonas group</taxon>
        <taxon>Alteromonas</taxon>
    </lineage>
</organism>
<feature type="domain" description="DNA topoisomerase type IA zn finger" evidence="1">
    <location>
        <begin position="152"/>
        <end position="171"/>
    </location>
</feature>
<feature type="domain" description="DNA topoisomerase type IA zn finger" evidence="1">
    <location>
        <begin position="21"/>
        <end position="58"/>
    </location>
</feature>
<dbReference type="GO" id="GO:0003917">
    <property type="term" value="F:DNA topoisomerase type I (single strand cut, ATP-independent) activity"/>
    <property type="evidence" value="ECO:0007669"/>
    <property type="project" value="InterPro"/>
</dbReference>
<evidence type="ECO:0000313" key="2">
    <source>
        <dbReference type="EMBL" id="NDW21430.1"/>
    </source>
</evidence>
<gene>
    <name evidence="2" type="ORF">GTW09_07850</name>
</gene>
<dbReference type="PANTHER" id="PTHR42785">
    <property type="entry name" value="DNA TOPOISOMERASE, TYPE IA, CORE"/>
    <property type="match status" value="1"/>
</dbReference>
<dbReference type="Gene3D" id="3.30.65.10">
    <property type="entry name" value="Bacterial Topoisomerase I, domain 1"/>
    <property type="match status" value="3"/>
</dbReference>
<protein>
    <recommendedName>
        <fullName evidence="1">DNA topoisomerase type IA zn finger domain-containing protein</fullName>
    </recommendedName>
</protein>
<name>A0A6L9MUI1_9ALTE</name>
<dbReference type="PANTHER" id="PTHR42785:SF1">
    <property type="entry name" value="DNA TOPOISOMERASE"/>
    <property type="match status" value="1"/>
</dbReference>
<sequence>MPKIDHSLFSANEHALEDSFGDCPDCGKPLHIKNSKSGPFIGCTAYPACNFSKPLHDNQTTLLKTLDGVTCPDCSSELGIKKGRYGMFIGCTNFPVCHFIAPLKQQEETHVHCPKCKVGELISRTSKYGKQFFACNHYPKCRYVLNSEPINEACPECGWGVLIHKKGEYACPQPLCGFKK</sequence>
<dbReference type="InterPro" id="IPR013498">
    <property type="entry name" value="Topo_IA_Znf"/>
</dbReference>
<reference evidence="2 3" key="1">
    <citation type="submission" date="2020-01" db="EMBL/GenBank/DDBJ databases">
        <title>Genomes of bacteria type strains.</title>
        <authorList>
            <person name="Chen J."/>
            <person name="Zhu S."/>
            <person name="Yang J."/>
        </authorList>
    </citation>
    <scope>NUCLEOTIDE SEQUENCE [LARGE SCALE GENOMIC DNA]</scope>
    <source>
        <strain evidence="2 3">LMG 22958</strain>
    </source>
</reference>
<proteinExistence type="predicted"/>
<comment type="caution">
    <text evidence="2">The sequence shown here is derived from an EMBL/GenBank/DDBJ whole genome shotgun (WGS) entry which is preliminary data.</text>
</comment>
<feature type="domain" description="DNA topoisomerase type IA zn finger" evidence="1">
    <location>
        <begin position="111"/>
        <end position="149"/>
    </location>
</feature>
<evidence type="ECO:0000313" key="3">
    <source>
        <dbReference type="Proteomes" id="UP000478837"/>
    </source>
</evidence>
<dbReference type="Pfam" id="PF01396">
    <property type="entry name" value="Zn_ribbon_Top1"/>
    <property type="match status" value="4"/>
</dbReference>
<dbReference type="GO" id="GO:0003677">
    <property type="term" value="F:DNA binding"/>
    <property type="evidence" value="ECO:0007669"/>
    <property type="project" value="InterPro"/>
</dbReference>
<dbReference type="Proteomes" id="UP000478837">
    <property type="component" value="Unassembled WGS sequence"/>
</dbReference>
<dbReference type="SUPFAM" id="SSF57783">
    <property type="entry name" value="Zinc beta-ribbon"/>
    <property type="match status" value="3"/>
</dbReference>